<dbReference type="PANTHER" id="PTHR33395">
    <property type="entry name" value="TRANSCRIPTASE, PUTATIVE-RELATED-RELATED"/>
    <property type="match status" value="1"/>
</dbReference>
<sequence>MCGDIHPNPGPTSTNTSVNGNSSRSNNCASRERQPGDKQSNLFCMHMNARSLKKNINTQGNLFISNLIKFQEMVYSESVDIMFVTETWLNSNVTSKEILPNGYNIYRSDRSLGRTGGGTLIAIKHGIFISCSQLTSIATTNLEAVAIQCTLPNHAKWLLVCCYRPPDSNDMSDLRSFADNLFPSYDKIIIAGDFNLPSISWTDDICSPTDLGMSSDHKIIQFKFSFASKTIQSNKRLVYDYRRANFDGLRKRLIDIDICSLVTNNGTESSVDDDWSTWKDAVMSAVHEFIPSKYVDPRRSPPWITPTILHHIRKKVTARKRFLSRGTDYLKAKFNKLRAEVKKMIQNSRESFFSSLGNTIQINPKRFWSVFKIKSSSGNIPNSVTRSDTNNPGTRLQANTPHDIATMFNEYFHSVYTCFSDQPPPSQSGSSSPLSSISSIDLSLEE</sequence>
<evidence type="ECO:0000313" key="4">
    <source>
        <dbReference type="Proteomes" id="UP001152795"/>
    </source>
</evidence>
<organism evidence="3 4">
    <name type="scientific">Paramuricea clavata</name>
    <name type="common">Red gorgonian</name>
    <name type="synonym">Violescent sea-whip</name>
    <dbReference type="NCBI Taxonomy" id="317549"/>
    <lineage>
        <taxon>Eukaryota</taxon>
        <taxon>Metazoa</taxon>
        <taxon>Cnidaria</taxon>
        <taxon>Anthozoa</taxon>
        <taxon>Octocorallia</taxon>
        <taxon>Malacalcyonacea</taxon>
        <taxon>Plexauridae</taxon>
        <taxon>Paramuricea</taxon>
    </lineage>
</organism>
<evidence type="ECO:0000259" key="2">
    <source>
        <dbReference type="Pfam" id="PF03372"/>
    </source>
</evidence>
<keyword evidence="4" id="KW-1185">Reference proteome</keyword>
<feature type="region of interest" description="Disordered" evidence="1">
    <location>
        <begin position="1"/>
        <end position="40"/>
    </location>
</feature>
<dbReference type="GO" id="GO:0003824">
    <property type="term" value="F:catalytic activity"/>
    <property type="evidence" value="ECO:0007669"/>
    <property type="project" value="InterPro"/>
</dbReference>
<dbReference type="EMBL" id="CACRXK020017098">
    <property type="protein sequence ID" value="CAB4030733.1"/>
    <property type="molecule type" value="Genomic_DNA"/>
</dbReference>
<evidence type="ECO:0000313" key="3">
    <source>
        <dbReference type="EMBL" id="CAB4030733.1"/>
    </source>
</evidence>
<feature type="region of interest" description="Disordered" evidence="1">
    <location>
        <begin position="422"/>
        <end position="446"/>
    </location>
</feature>
<gene>
    <name evidence="3" type="ORF">PACLA_8A040799</name>
</gene>
<evidence type="ECO:0000256" key="1">
    <source>
        <dbReference type="SAM" id="MobiDB-lite"/>
    </source>
</evidence>
<dbReference type="PANTHER" id="PTHR33395:SF22">
    <property type="entry name" value="REVERSE TRANSCRIPTASE DOMAIN-CONTAINING PROTEIN"/>
    <property type="match status" value="1"/>
</dbReference>
<dbReference type="OrthoDB" id="6781220at2759"/>
<feature type="non-terminal residue" evidence="3">
    <location>
        <position position="1"/>
    </location>
</feature>
<feature type="domain" description="Endonuclease/exonuclease/phosphatase" evidence="2">
    <location>
        <begin position="70"/>
        <end position="202"/>
    </location>
</feature>
<feature type="compositionally biased region" description="Low complexity" evidence="1">
    <location>
        <begin position="427"/>
        <end position="446"/>
    </location>
</feature>
<reference evidence="3" key="1">
    <citation type="submission" date="2020-04" db="EMBL/GenBank/DDBJ databases">
        <authorList>
            <person name="Alioto T."/>
            <person name="Alioto T."/>
            <person name="Gomez Garrido J."/>
        </authorList>
    </citation>
    <scope>NUCLEOTIDE SEQUENCE</scope>
    <source>
        <strain evidence="3">A484AB</strain>
    </source>
</reference>
<protein>
    <recommendedName>
        <fullName evidence="2">Endonuclease/exonuclease/phosphatase domain-containing protein</fullName>
    </recommendedName>
</protein>
<dbReference type="Gene3D" id="3.60.10.10">
    <property type="entry name" value="Endonuclease/exonuclease/phosphatase"/>
    <property type="match status" value="1"/>
</dbReference>
<name>A0A6S7KRS9_PARCT</name>
<dbReference type="AlphaFoldDB" id="A0A6S7KRS9"/>
<dbReference type="Pfam" id="PF03372">
    <property type="entry name" value="Exo_endo_phos"/>
    <property type="match status" value="1"/>
</dbReference>
<dbReference type="InterPro" id="IPR005135">
    <property type="entry name" value="Endo/exonuclease/phosphatase"/>
</dbReference>
<comment type="caution">
    <text evidence="3">The sequence shown here is derived from an EMBL/GenBank/DDBJ whole genome shotgun (WGS) entry which is preliminary data.</text>
</comment>
<dbReference type="InterPro" id="IPR036691">
    <property type="entry name" value="Endo/exonu/phosph_ase_sf"/>
</dbReference>
<proteinExistence type="predicted"/>
<dbReference type="Proteomes" id="UP001152795">
    <property type="component" value="Unassembled WGS sequence"/>
</dbReference>
<dbReference type="SUPFAM" id="SSF56219">
    <property type="entry name" value="DNase I-like"/>
    <property type="match status" value="1"/>
</dbReference>
<feature type="compositionally biased region" description="Low complexity" evidence="1">
    <location>
        <begin position="12"/>
        <end position="27"/>
    </location>
</feature>
<accession>A0A6S7KRS9</accession>